<dbReference type="AlphaFoldDB" id="A0A5N5Q7L0"/>
<feature type="region of interest" description="Disordered" evidence="1">
    <location>
        <begin position="34"/>
        <end position="90"/>
    </location>
</feature>
<gene>
    <name evidence="2" type="ORF">CTheo_9187</name>
</gene>
<dbReference type="Proteomes" id="UP000383932">
    <property type="component" value="Unassembled WGS sequence"/>
</dbReference>
<keyword evidence="3" id="KW-1185">Reference proteome</keyword>
<accession>A0A5N5Q7L0</accession>
<evidence type="ECO:0000313" key="2">
    <source>
        <dbReference type="EMBL" id="KAB5587377.1"/>
    </source>
</evidence>
<sequence>MYWQSLVDMSHRKGNPRRLYHLCKDVFTECNGLPFLGQPTRPQLPSRGYGTDSESSGDEGGNLRDGEDGEGSGLGDNEGFGPEDLDVAMA</sequence>
<organism evidence="2 3">
    <name type="scientific">Ceratobasidium theobromae</name>
    <dbReference type="NCBI Taxonomy" id="1582974"/>
    <lineage>
        <taxon>Eukaryota</taxon>
        <taxon>Fungi</taxon>
        <taxon>Dikarya</taxon>
        <taxon>Basidiomycota</taxon>
        <taxon>Agaricomycotina</taxon>
        <taxon>Agaricomycetes</taxon>
        <taxon>Cantharellales</taxon>
        <taxon>Ceratobasidiaceae</taxon>
        <taxon>Ceratobasidium</taxon>
    </lineage>
</organism>
<name>A0A5N5Q7L0_9AGAM</name>
<comment type="caution">
    <text evidence="2">The sequence shown here is derived from an EMBL/GenBank/DDBJ whole genome shotgun (WGS) entry which is preliminary data.</text>
</comment>
<feature type="compositionally biased region" description="Acidic residues" evidence="1">
    <location>
        <begin position="81"/>
        <end position="90"/>
    </location>
</feature>
<proteinExistence type="predicted"/>
<reference evidence="2 3" key="1">
    <citation type="journal article" date="2019" name="Fungal Biol. Biotechnol.">
        <title>Draft genome sequence of fastidious pathogen Ceratobasidium theobromae, which causes vascular-streak dieback in Theobroma cacao.</title>
        <authorList>
            <person name="Ali S.S."/>
            <person name="Asman A."/>
            <person name="Shao J."/>
            <person name="Firmansyah A.P."/>
            <person name="Susilo A.W."/>
            <person name="Rosmana A."/>
            <person name="McMahon P."/>
            <person name="Junaid M."/>
            <person name="Guest D."/>
            <person name="Kheng T.Y."/>
            <person name="Meinhardt L.W."/>
            <person name="Bailey B.A."/>
        </authorList>
    </citation>
    <scope>NUCLEOTIDE SEQUENCE [LARGE SCALE GENOMIC DNA]</scope>
    <source>
        <strain evidence="2 3">CT2</strain>
    </source>
</reference>
<evidence type="ECO:0000256" key="1">
    <source>
        <dbReference type="SAM" id="MobiDB-lite"/>
    </source>
</evidence>
<evidence type="ECO:0000313" key="3">
    <source>
        <dbReference type="Proteomes" id="UP000383932"/>
    </source>
</evidence>
<dbReference type="EMBL" id="SSOP01001159">
    <property type="protein sequence ID" value="KAB5587377.1"/>
    <property type="molecule type" value="Genomic_DNA"/>
</dbReference>
<protein>
    <submittedName>
        <fullName evidence="2">Uncharacterized protein</fullName>
    </submittedName>
</protein>